<dbReference type="STRING" id="1618490.US90_C0006G0035"/>
<name>A0A0G0JUZ7_9BACT</name>
<sequence length="86" mass="10066">MIQKVDIPVSVLLYHDPQKSKTLPVSISYNARDYKIQKIGFHHTFRTGRTLFHVFSVVAQGTFFRLVFNTDNLFWRLEEISDGYAD</sequence>
<proteinExistence type="predicted"/>
<accession>A0A0G0JUZ7</accession>
<comment type="caution">
    <text evidence="1">The sequence shown here is derived from an EMBL/GenBank/DDBJ whole genome shotgun (WGS) entry which is preliminary data.</text>
</comment>
<dbReference type="Proteomes" id="UP000034406">
    <property type="component" value="Unassembled WGS sequence"/>
</dbReference>
<reference evidence="1 2" key="1">
    <citation type="journal article" date="2015" name="Nature">
        <title>rRNA introns, odd ribosomes, and small enigmatic genomes across a large radiation of phyla.</title>
        <authorList>
            <person name="Brown C.T."/>
            <person name="Hug L.A."/>
            <person name="Thomas B.C."/>
            <person name="Sharon I."/>
            <person name="Castelle C.J."/>
            <person name="Singh A."/>
            <person name="Wilkins M.J."/>
            <person name="Williams K.H."/>
            <person name="Banfield J.F."/>
        </authorList>
    </citation>
    <scope>NUCLEOTIDE SEQUENCE [LARGE SCALE GENOMIC DNA]</scope>
</reference>
<dbReference type="EMBL" id="LBUT01000006">
    <property type="protein sequence ID" value="KKQ70482.1"/>
    <property type="molecule type" value="Genomic_DNA"/>
</dbReference>
<evidence type="ECO:0000313" key="1">
    <source>
        <dbReference type="EMBL" id="KKQ70482.1"/>
    </source>
</evidence>
<protein>
    <submittedName>
        <fullName evidence="1">Uncharacterized protein</fullName>
    </submittedName>
</protein>
<evidence type="ECO:0000313" key="2">
    <source>
        <dbReference type="Proteomes" id="UP000034406"/>
    </source>
</evidence>
<organism evidence="1 2">
    <name type="scientific">Candidatus Shapirobacteria bacterium GW2011_GWE2_38_30</name>
    <dbReference type="NCBI Taxonomy" id="1618490"/>
    <lineage>
        <taxon>Bacteria</taxon>
        <taxon>Candidatus Shapironibacteriota</taxon>
    </lineage>
</organism>
<gene>
    <name evidence="1" type="ORF">US90_C0006G0035</name>
</gene>
<dbReference type="AlphaFoldDB" id="A0A0G0JUZ7"/>